<evidence type="ECO:0000313" key="2">
    <source>
        <dbReference type="EMBL" id="MBD3869062.1"/>
    </source>
</evidence>
<evidence type="ECO:0000256" key="1">
    <source>
        <dbReference type="SAM" id="MobiDB-lite"/>
    </source>
</evidence>
<reference evidence="2 3" key="1">
    <citation type="submission" date="2020-08" db="EMBL/GenBank/DDBJ databases">
        <title>Acidobacteriota in marine sediments use diverse sulfur dissimilation pathways.</title>
        <authorList>
            <person name="Wasmund K."/>
        </authorList>
    </citation>
    <scope>NUCLEOTIDE SEQUENCE [LARGE SCALE GENOMIC DNA]</scope>
    <source>
        <strain evidence="2">MAG AM4</strain>
    </source>
</reference>
<dbReference type="Proteomes" id="UP000648239">
    <property type="component" value="Unassembled WGS sequence"/>
</dbReference>
<comment type="caution">
    <text evidence="2">The sequence shown here is derived from an EMBL/GenBank/DDBJ whole genome shotgun (WGS) entry which is preliminary data.</text>
</comment>
<feature type="region of interest" description="Disordered" evidence="1">
    <location>
        <begin position="1"/>
        <end position="20"/>
    </location>
</feature>
<evidence type="ECO:0000313" key="3">
    <source>
        <dbReference type="Proteomes" id="UP000648239"/>
    </source>
</evidence>
<dbReference type="EMBL" id="JACXWD010000057">
    <property type="protein sequence ID" value="MBD3869062.1"/>
    <property type="molecule type" value="Genomic_DNA"/>
</dbReference>
<dbReference type="AlphaFoldDB" id="A0A8J6Y2G8"/>
<protein>
    <submittedName>
        <fullName evidence="2">Uncharacterized protein</fullName>
    </submittedName>
</protein>
<name>A0A8J6Y2G8_9BACT</name>
<accession>A0A8J6Y2G8</accession>
<sequence>MSDTDHTGAGRYTLTVDGDGGLEMQGGGGRRFAFRPAPGGWTVQGSGSGSPRRLIRRPDGVMILEEERDGGHLMATWTPVQTGMPAVSGGTVLLADGDLFQVLDRPGPVHGYDLVGWQGGGAYFATGSGDGSLQLVIHPAGQALLEEDRGEVVLAIFVAVAAGLWSVQQD</sequence>
<proteinExistence type="predicted"/>
<organism evidence="2 3">
    <name type="scientific">Candidatus Polarisedimenticola svalbardensis</name>
    <dbReference type="NCBI Taxonomy" id="2886004"/>
    <lineage>
        <taxon>Bacteria</taxon>
        <taxon>Pseudomonadati</taxon>
        <taxon>Acidobacteriota</taxon>
        <taxon>Candidatus Polarisedimenticolia</taxon>
        <taxon>Candidatus Polarisedimenticolales</taxon>
        <taxon>Candidatus Polarisedimenticolaceae</taxon>
        <taxon>Candidatus Polarisedimenticola</taxon>
    </lineage>
</organism>
<gene>
    <name evidence="2" type="ORF">IFK94_13140</name>
</gene>